<reference evidence="1" key="1">
    <citation type="submission" date="2021-09" db="EMBL/GenBank/DDBJ databases">
        <title>Complete genome sequence and metabolic characterization of Streptomyces tanashiensis DSM 731 the producer of antibacterial Kalafungin and diverse secondary metabolites.</title>
        <authorList>
            <person name="Abbasi M.N."/>
            <person name="Anwar M.N."/>
            <person name="Alam K."/>
            <person name="Shoaib M."/>
            <person name="Lin Z."/>
            <person name="Hayat M."/>
            <person name="Ali M.I."/>
            <person name="Malik H.M.T."/>
            <person name="Ahmed I."/>
            <person name="Li A."/>
            <person name="Hailong Wang H."/>
            <person name="Zhang Y."/>
        </authorList>
    </citation>
    <scope>NUCLEOTIDE SEQUENCE</scope>
    <source>
        <strain evidence="1">Kala</strain>
    </source>
</reference>
<keyword evidence="2" id="KW-1185">Reference proteome</keyword>
<dbReference type="EMBL" id="CP084204">
    <property type="protein sequence ID" value="UZX20866.1"/>
    <property type="molecule type" value="Genomic_DNA"/>
</dbReference>
<evidence type="ECO:0000313" key="2">
    <source>
        <dbReference type="Proteomes" id="UP001164506"/>
    </source>
</evidence>
<sequence length="137" mass="14842">MYWFDGTGTAADASFTPGYADVELTAPDDGYEFDLGAGKVVPAETADWYPSREKGAFVLPEEADAFVASGYVLSPEDCERGIETEPVTSLPLDDLADERPFCVRSQDARRLVVARVVEGTPGDGPVTLVLSQYRKDD</sequence>
<evidence type="ECO:0000313" key="1">
    <source>
        <dbReference type="EMBL" id="UZX20866.1"/>
    </source>
</evidence>
<dbReference type="GeneID" id="95599603"/>
<accession>A0ABY6QUJ7</accession>
<gene>
    <name evidence="1" type="ORF">LDH80_09150</name>
</gene>
<protein>
    <submittedName>
        <fullName evidence="1">Uncharacterized protein</fullName>
    </submittedName>
</protein>
<name>A0ABY6QUJ7_9ACTN</name>
<organism evidence="1 2">
    <name type="scientific">Streptomyces tanashiensis</name>
    <dbReference type="NCBI Taxonomy" id="67367"/>
    <lineage>
        <taxon>Bacteria</taxon>
        <taxon>Bacillati</taxon>
        <taxon>Actinomycetota</taxon>
        <taxon>Actinomycetes</taxon>
        <taxon>Kitasatosporales</taxon>
        <taxon>Streptomycetaceae</taxon>
        <taxon>Streptomyces</taxon>
    </lineage>
</organism>
<dbReference type="Proteomes" id="UP001164506">
    <property type="component" value="Chromosome"/>
</dbReference>
<dbReference type="RefSeq" id="WP_267258488.1">
    <property type="nucleotide sequence ID" value="NZ_CP084204.1"/>
</dbReference>
<proteinExistence type="predicted"/>